<name>A0A3M7SP49_BRAPC</name>
<sequence>MSNFFRFFLKNFTNVKHMCPMSNYVFFGVFRSKNDLMIYLKENINYLKKVEINLKIKQNFFILPFLNSILIAKEVFTGQQQKNSI</sequence>
<dbReference type="Proteomes" id="UP000276133">
    <property type="component" value="Unassembled WGS sequence"/>
</dbReference>
<protein>
    <submittedName>
        <fullName evidence="1">Uncharacterized protein</fullName>
    </submittedName>
</protein>
<organism evidence="1 2">
    <name type="scientific">Brachionus plicatilis</name>
    <name type="common">Marine rotifer</name>
    <name type="synonym">Brachionus muelleri</name>
    <dbReference type="NCBI Taxonomy" id="10195"/>
    <lineage>
        <taxon>Eukaryota</taxon>
        <taxon>Metazoa</taxon>
        <taxon>Spiralia</taxon>
        <taxon>Gnathifera</taxon>
        <taxon>Rotifera</taxon>
        <taxon>Eurotatoria</taxon>
        <taxon>Monogononta</taxon>
        <taxon>Pseudotrocha</taxon>
        <taxon>Ploima</taxon>
        <taxon>Brachionidae</taxon>
        <taxon>Brachionus</taxon>
    </lineage>
</organism>
<dbReference type="AlphaFoldDB" id="A0A3M7SP49"/>
<accession>A0A3M7SP49</accession>
<dbReference type="EMBL" id="REGN01001064">
    <property type="protein sequence ID" value="RNA37298.1"/>
    <property type="molecule type" value="Genomic_DNA"/>
</dbReference>
<reference evidence="1 2" key="1">
    <citation type="journal article" date="2018" name="Sci. Rep.">
        <title>Genomic signatures of local adaptation to the degree of environmental predictability in rotifers.</title>
        <authorList>
            <person name="Franch-Gras L."/>
            <person name="Hahn C."/>
            <person name="Garcia-Roger E.M."/>
            <person name="Carmona M.J."/>
            <person name="Serra M."/>
            <person name="Gomez A."/>
        </authorList>
    </citation>
    <scope>NUCLEOTIDE SEQUENCE [LARGE SCALE GENOMIC DNA]</scope>
    <source>
        <strain evidence="1">HYR1</strain>
    </source>
</reference>
<gene>
    <name evidence="1" type="ORF">BpHYR1_011234</name>
</gene>
<comment type="caution">
    <text evidence="1">The sequence shown here is derived from an EMBL/GenBank/DDBJ whole genome shotgun (WGS) entry which is preliminary data.</text>
</comment>
<keyword evidence="2" id="KW-1185">Reference proteome</keyword>
<proteinExistence type="predicted"/>
<evidence type="ECO:0000313" key="1">
    <source>
        <dbReference type="EMBL" id="RNA37298.1"/>
    </source>
</evidence>
<evidence type="ECO:0000313" key="2">
    <source>
        <dbReference type="Proteomes" id="UP000276133"/>
    </source>
</evidence>